<feature type="non-terminal residue" evidence="1">
    <location>
        <position position="1"/>
    </location>
</feature>
<comment type="caution">
    <text evidence="1">The sequence shown here is derived from an EMBL/GenBank/DDBJ whole genome shotgun (WGS) entry which is preliminary data.</text>
</comment>
<dbReference type="AlphaFoldDB" id="X1TMW4"/>
<reference evidence="1" key="1">
    <citation type="journal article" date="2014" name="Front. Microbiol.">
        <title>High frequency of phylogenetically diverse reductive dehalogenase-homologous genes in deep subseafloor sedimentary metagenomes.</title>
        <authorList>
            <person name="Kawai M."/>
            <person name="Futagami T."/>
            <person name="Toyoda A."/>
            <person name="Takaki Y."/>
            <person name="Nishi S."/>
            <person name="Hori S."/>
            <person name="Arai W."/>
            <person name="Tsubouchi T."/>
            <person name="Morono Y."/>
            <person name="Uchiyama I."/>
            <person name="Ito T."/>
            <person name="Fujiyama A."/>
            <person name="Inagaki F."/>
            <person name="Takami H."/>
        </authorList>
    </citation>
    <scope>NUCLEOTIDE SEQUENCE</scope>
    <source>
        <strain evidence="1">Expedition CK06-06</strain>
    </source>
</reference>
<dbReference type="EMBL" id="BARW01026550">
    <property type="protein sequence ID" value="GAJ06683.1"/>
    <property type="molecule type" value="Genomic_DNA"/>
</dbReference>
<accession>X1TMW4</accession>
<organism evidence="1">
    <name type="scientific">marine sediment metagenome</name>
    <dbReference type="NCBI Taxonomy" id="412755"/>
    <lineage>
        <taxon>unclassified sequences</taxon>
        <taxon>metagenomes</taxon>
        <taxon>ecological metagenomes</taxon>
    </lineage>
</organism>
<sequence length="258" mass="28171">EIDWAYYKIVLQSKVTDSYQLKVRTRRPFQAGSVGEPAIVEAEPILAAGRLSDQNGHIAIAKAETLAIGRPVTKNLKDADPGSPADLPYEPHRRLATLAFKYDGPVFALSLPVVAQTEATVFTTIVSGAIIEQVLARDGMLNTHATYLLATSQGDRLSITLPENAELTAVLLNGNEAATEIGIKPDERIVRLPPSAGQVSKFVLEISYGLKDVSARNLVAPALPKDIPVQQTLWRLWIPEDYSFLGYDRVFARLEPGQ</sequence>
<proteinExistence type="predicted"/>
<evidence type="ECO:0000313" key="1">
    <source>
        <dbReference type="EMBL" id="GAJ06683.1"/>
    </source>
</evidence>
<protein>
    <submittedName>
        <fullName evidence="1">Uncharacterized protein</fullName>
    </submittedName>
</protein>
<name>X1TMW4_9ZZZZ</name>
<gene>
    <name evidence="1" type="ORF">S12H4_43278</name>
</gene>
<feature type="non-terminal residue" evidence="1">
    <location>
        <position position="258"/>
    </location>
</feature>